<proteinExistence type="predicted"/>
<dbReference type="Proteomes" id="UP000289859">
    <property type="component" value="Unassembled WGS sequence"/>
</dbReference>
<gene>
    <name evidence="1" type="ORF">DSM02_280</name>
</gene>
<evidence type="ECO:0000313" key="1">
    <source>
        <dbReference type="EMBL" id="RXG26286.1"/>
    </source>
</evidence>
<organism evidence="1 2">
    <name type="scientific">Leeuwenhoekiella polynyae</name>
    <dbReference type="NCBI Taxonomy" id="1550906"/>
    <lineage>
        <taxon>Bacteria</taxon>
        <taxon>Pseudomonadati</taxon>
        <taxon>Bacteroidota</taxon>
        <taxon>Flavobacteriia</taxon>
        <taxon>Flavobacteriales</taxon>
        <taxon>Flavobacteriaceae</taxon>
        <taxon>Leeuwenhoekiella</taxon>
    </lineage>
</organism>
<evidence type="ECO:0000313" key="2">
    <source>
        <dbReference type="Proteomes" id="UP000289859"/>
    </source>
</evidence>
<protein>
    <submittedName>
        <fullName evidence="1">Uncharacterized protein</fullName>
    </submittedName>
</protein>
<dbReference type="AlphaFoldDB" id="A0A4Q0PH46"/>
<dbReference type="EMBL" id="QOVK01000001">
    <property type="protein sequence ID" value="RXG26286.1"/>
    <property type="molecule type" value="Genomic_DNA"/>
</dbReference>
<reference evidence="1 2" key="1">
    <citation type="submission" date="2018-07" db="EMBL/GenBank/DDBJ databases">
        <title>Leeuwenhoekiella genomics.</title>
        <authorList>
            <person name="Tahon G."/>
            <person name="Willems A."/>
        </authorList>
    </citation>
    <scope>NUCLEOTIDE SEQUENCE [LARGE SCALE GENOMIC DNA]</scope>
    <source>
        <strain evidence="1 2">LMG 29608</strain>
    </source>
</reference>
<name>A0A4Q0PH46_9FLAO</name>
<keyword evidence="2" id="KW-1185">Reference proteome</keyword>
<comment type="caution">
    <text evidence="1">The sequence shown here is derived from an EMBL/GenBank/DDBJ whole genome shotgun (WGS) entry which is preliminary data.</text>
</comment>
<accession>A0A4Q0PH46</accession>
<sequence>MNSKSERQGQIGFTEYPELKIAYVRVQGLRNIFNQAIAIKIAYTKPAH</sequence>